<name>A0A2Z4FHY8_9DELT</name>
<dbReference type="Gene3D" id="2.130.10.130">
    <property type="entry name" value="Integrin alpha, N-terminal"/>
    <property type="match status" value="1"/>
</dbReference>
<dbReference type="InterPro" id="IPR011635">
    <property type="entry name" value="CARDB"/>
</dbReference>
<reference evidence="3 4" key="1">
    <citation type="submission" date="2018-06" db="EMBL/GenBank/DDBJ databases">
        <title>Lujinxingia sediminis gen. nov. sp. nov., a new facultative anaerobic member of the class Deltaproteobacteria, and proposal of Lujinxingaceae fam. nov.</title>
        <authorList>
            <person name="Guo L.-Y."/>
            <person name="Li C.-M."/>
            <person name="Wang S."/>
            <person name="Du Z.-J."/>
        </authorList>
    </citation>
    <scope>NUCLEOTIDE SEQUENCE [LARGE SCALE GENOMIC DNA]</scope>
    <source>
        <strain evidence="3 4">FA350</strain>
    </source>
</reference>
<feature type="domain" description="CARDB" evidence="2">
    <location>
        <begin position="675"/>
        <end position="783"/>
    </location>
</feature>
<evidence type="ECO:0000313" key="3">
    <source>
        <dbReference type="EMBL" id="AWV88510.1"/>
    </source>
</evidence>
<protein>
    <recommendedName>
        <fullName evidence="2">CARDB domain-containing protein</fullName>
    </recommendedName>
</protein>
<dbReference type="KEGG" id="bsed:DN745_03785"/>
<dbReference type="Proteomes" id="UP000249799">
    <property type="component" value="Chromosome"/>
</dbReference>
<keyword evidence="4" id="KW-1185">Reference proteome</keyword>
<sequence length="910" mass="95452">MLVLAMSVVNCGSCDDAGSGGDINNGGPRDVIGDDVLTSDTNDLDATGSDTTQADGAGVDGAGDDATTCGGLVCGDECCAAGDECVLDQCMAPCAGTRCGDSLGLCCEGGDVCLGGACVMPGEACELTEECNLDEICEPTLGQCVPRSSVNVCEFIPPVGEFSPEIACSWPSGTLTVNPGRDRVVMAPVVANLTDDNGDGLTNTDDTPDLVFLSNDGGCCNKPGTLRIVSGQCNPDGSMQEIASINHVQMIHDGSLAIGDLDGDGVPEIVAIGYNGALGNNNVQNPQGVVALKRVTDDGSDWEVMWRNTEYPTWNVHSRGGAIISLADLDGDGNPEVVVGNVAINGQTGDLLWDGNVTPAAEGVDDSIRRGIGNNAFLGPSSAVGDVNLDGKQEVIAGNTLYAHDGTVLWTFEYTSSGSGCQGPLPCDGFSAIANFDDDPEGEIVIIRQGEVFILEHTGELLWKAKVPQGSCARNESGPPTIADFDGDGRPEIGTAGADYYAVMDMDCDPALNPNGVADNCDPNFPSVLWAKANKDCSSRATASSLFDFEGDGKAEMVYADETTFRIRAGADGALLFEDATHRSNTRIEMPIIADIDNDGNSEIVVPSNSIPSIKVWADVDDNWVRTRRIWNQHGYSVTNVTEDGQIPAQPEPNWSNDRLNNYRQQVQPGGLFDAPDLTVEEIALGQACVGASELDLQIKVANQGALGQSPGVPVRVAVEHEGNVVEIRTLWTTQRLLPGQFEVLTVSWSVPEGWWEDGFNLLAIIDPDEQTNECNEDNNALSVDASTLATTQPGLVVSEVDVDDSACGLTFGLSVSVTLTNNVEDTIAANVPVGLVAVSADGSVDLGEVRTTQPLAPEASETLTFEWRVPPSFTEIDFDIVATVDPDSEVIECSLKDSASGSGFCAPQG</sequence>
<dbReference type="AlphaFoldDB" id="A0A2Z4FHY8"/>
<dbReference type="InterPro" id="IPR028994">
    <property type="entry name" value="Integrin_alpha_N"/>
</dbReference>
<accession>A0A2Z4FHY8</accession>
<feature type="region of interest" description="Disordered" evidence="1">
    <location>
        <begin position="25"/>
        <end position="59"/>
    </location>
</feature>
<evidence type="ECO:0000256" key="1">
    <source>
        <dbReference type="SAM" id="MobiDB-lite"/>
    </source>
</evidence>
<dbReference type="InterPro" id="IPR013783">
    <property type="entry name" value="Ig-like_fold"/>
</dbReference>
<gene>
    <name evidence="3" type="ORF">DN745_03785</name>
</gene>
<evidence type="ECO:0000313" key="4">
    <source>
        <dbReference type="Proteomes" id="UP000249799"/>
    </source>
</evidence>
<dbReference type="SUPFAM" id="SSF69318">
    <property type="entry name" value="Integrin alpha N-terminal domain"/>
    <property type="match status" value="1"/>
</dbReference>
<dbReference type="EMBL" id="CP030032">
    <property type="protein sequence ID" value="AWV88510.1"/>
    <property type="molecule type" value="Genomic_DNA"/>
</dbReference>
<dbReference type="OrthoDB" id="5380843at2"/>
<evidence type="ECO:0000259" key="2">
    <source>
        <dbReference type="Pfam" id="PF07705"/>
    </source>
</evidence>
<dbReference type="Pfam" id="PF07705">
    <property type="entry name" value="CARDB"/>
    <property type="match status" value="1"/>
</dbReference>
<dbReference type="Gene3D" id="2.60.40.10">
    <property type="entry name" value="Immunoglobulins"/>
    <property type="match status" value="2"/>
</dbReference>
<organism evidence="3 4">
    <name type="scientific">Bradymonas sediminis</name>
    <dbReference type="NCBI Taxonomy" id="1548548"/>
    <lineage>
        <taxon>Bacteria</taxon>
        <taxon>Deltaproteobacteria</taxon>
        <taxon>Bradymonadales</taxon>
        <taxon>Bradymonadaceae</taxon>
        <taxon>Bradymonas</taxon>
    </lineage>
</organism>
<proteinExistence type="predicted"/>